<dbReference type="Pfam" id="PF06658">
    <property type="entry name" value="DUF1168"/>
    <property type="match status" value="1"/>
</dbReference>
<sequence>MSAPNSDRNMQQLVPIAPPGKAYNGESGKELVVVDPAGKSSGSVKLREDEEDLEVKAQAHHGMSLCVSATHQGPLLALALVISTRYNSGDFPLRSGFDEKFPCFVCGVRISANTLALKTYSAHFLLQYRQMRREQDRIARMDADYQKREAMPEFELRREERLKAAEERTAKKRLKRQKKKQHKKEKRAKTGNNGGEEPNRVESSDDDKGSDDDDESKQ</sequence>
<comment type="caution">
    <text evidence="2">The sequence shown here is derived from an EMBL/GenBank/DDBJ whole genome shotgun (WGS) entry which is preliminary data.</text>
</comment>
<dbReference type="PANTHER" id="PTHR13507">
    <property type="entry name" value="PRKR-INTERACTING PROTEIN 1"/>
    <property type="match status" value="1"/>
</dbReference>
<evidence type="ECO:0000313" key="3">
    <source>
        <dbReference type="Proteomes" id="UP000604825"/>
    </source>
</evidence>
<name>A0A811RF62_9POAL</name>
<dbReference type="Proteomes" id="UP000604825">
    <property type="component" value="Unassembled WGS sequence"/>
</dbReference>
<dbReference type="AlphaFoldDB" id="A0A811RF62"/>
<organism evidence="2 3">
    <name type="scientific">Miscanthus lutarioriparius</name>
    <dbReference type="NCBI Taxonomy" id="422564"/>
    <lineage>
        <taxon>Eukaryota</taxon>
        <taxon>Viridiplantae</taxon>
        <taxon>Streptophyta</taxon>
        <taxon>Embryophyta</taxon>
        <taxon>Tracheophyta</taxon>
        <taxon>Spermatophyta</taxon>
        <taxon>Magnoliopsida</taxon>
        <taxon>Liliopsida</taxon>
        <taxon>Poales</taxon>
        <taxon>Poaceae</taxon>
        <taxon>PACMAD clade</taxon>
        <taxon>Panicoideae</taxon>
        <taxon>Andropogonodae</taxon>
        <taxon>Andropogoneae</taxon>
        <taxon>Saccharinae</taxon>
        <taxon>Miscanthus</taxon>
    </lineage>
</organism>
<dbReference type="InterPro" id="IPR009548">
    <property type="entry name" value="Prkrip1"/>
</dbReference>
<feature type="region of interest" description="Disordered" evidence="1">
    <location>
        <begin position="165"/>
        <end position="218"/>
    </location>
</feature>
<accession>A0A811RF62</accession>
<keyword evidence="3" id="KW-1185">Reference proteome</keyword>
<feature type="region of interest" description="Disordered" evidence="1">
    <location>
        <begin position="1"/>
        <end position="22"/>
    </location>
</feature>
<dbReference type="GO" id="GO:0005730">
    <property type="term" value="C:nucleolus"/>
    <property type="evidence" value="ECO:0007669"/>
    <property type="project" value="TreeGrafter"/>
</dbReference>
<feature type="compositionally biased region" description="Polar residues" evidence="1">
    <location>
        <begin position="1"/>
        <end position="12"/>
    </location>
</feature>
<dbReference type="GO" id="GO:0003725">
    <property type="term" value="F:double-stranded RNA binding"/>
    <property type="evidence" value="ECO:0007669"/>
    <property type="project" value="InterPro"/>
</dbReference>
<protein>
    <submittedName>
        <fullName evidence="2">Uncharacterized protein</fullName>
    </submittedName>
</protein>
<dbReference type="EMBL" id="CAJGYO010000014">
    <property type="protein sequence ID" value="CAD6268557.1"/>
    <property type="molecule type" value="Genomic_DNA"/>
</dbReference>
<feature type="compositionally biased region" description="Acidic residues" evidence="1">
    <location>
        <begin position="208"/>
        <end position="218"/>
    </location>
</feature>
<dbReference type="PANTHER" id="PTHR13507:SF0">
    <property type="entry name" value="PRKR-INTERACTING PROTEIN 1"/>
    <property type="match status" value="1"/>
</dbReference>
<evidence type="ECO:0000313" key="2">
    <source>
        <dbReference type="EMBL" id="CAD6268557.1"/>
    </source>
</evidence>
<dbReference type="OrthoDB" id="10067079at2759"/>
<dbReference type="GO" id="GO:0019901">
    <property type="term" value="F:protein kinase binding"/>
    <property type="evidence" value="ECO:0007669"/>
    <property type="project" value="TreeGrafter"/>
</dbReference>
<dbReference type="GO" id="GO:0004860">
    <property type="term" value="F:protein kinase inhibitor activity"/>
    <property type="evidence" value="ECO:0007669"/>
    <property type="project" value="TreeGrafter"/>
</dbReference>
<gene>
    <name evidence="2" type="ORF">NCGR_LOCUS51862</name>
</gene>
<proteinExistence type="predicted"/>
<feature type="compositionally biased region" description="Basic residues" evidence="1">
    <location>
        <begin position="170"/>
        <end position="189"/>
    </location>
</feature>
<feature type="compositionally biased region" description="Basic and acidic residues" evidence="1">
    <location>
        <begin position="197"/>
        <end position="207"/>
    </location>
</feature>
<reference evidence="2" key="1">
    <citation type="submission" date="2020-10" db="EMBL/GenBank/DDBJ databases">
        <authorList>
            <person name="Han B."/>
            <person name="Lu T."/>
            <person name="Zhao Q."/>
            <person name="Huang X."/>
            <person name="Zhao Y."/>
        </authorList>
    </citation>
    <scope>NUCLEOTIDE SEQUENCE</scope>
</reference>
<evidence type="ECO:0000256" key="1">
    <source>
        <dbReference type="SAM" id="MobiDB-lite"/>
    </source>
</evidence>